<organism evidence="3 4">
    <name type="scientific">Pseudonocardia endophytica</name>
    <dbReference type="NCBI Taxonomy" id="401976"/>
    <lineage>
        <taxon>Bacteria</taxon>
        <taxon>Bacillati</taxon>
        <taxon>Actinomycetota</taxon>
        <taxon>Actinomycetes</taxon>
        <taxon>Pseudonocardiales</taxon>
        <taxon>Pseudonocardiaceae</taxon>
        <taxon>Pseudonocardia</taxon>
    </lineage>
</organism>
<reference evidence="3 4" key="1">
    <citation type="submission" date="2019-03" db="EMBL/GenBank/DDBJ databases">
        <title>Sequencing the genomes of 1000 actinobacteria strains.</title>
        <authorList>
            <person name="Klenk H.-P."/>
        </authorList>
    </citation>
    <scope>NUCLEOTIDE SEQUENCE [LARGE SCALE GENOMIC DNA]</scope>
    <source>
        <strain evidence="3 4">DSM 44969</strain>
    </source>
</reference>
<dbReference type="PANTHER" id="PTHR40763:SF5">
    <property type="entry name" value="MEMBRANE PROTEIN"/>
    <property type="match status" value="1"/>
</dbReference>
<gene>
    <name evidence="3" type="ORF">EV378_3776</name>
</gene>
<evidence type="ECO:0000256" key="1">
    <source>
        <dbReference type="SAM" id="Phobius"/>
    </source>
</evidence>
<dbReference type="Proteomes" id="UP000295560">
    <property type="component" value="Unassembled WGS sequence"/>
</dbReference>
<accession>A0A4R1HGF8</accession>
<evidence type="ECO:0000313" key="4">
    <source>
        <dbReference type="Proteomes" id="UP000295560"/>
    </source>
</evidence>
<keyword evidence="1" id="KW-0472">Membrane</keyword>
<name>A0A4R1HGF8_PSEEN</name>
<keyword evidence="1" id="KW-0812">Transmembrane</keyword>
<sequence>MMAVEQQVRIGDDERERAVGRLSEHVGSGRLDLAEFETRSAAAYAARTRVDLDAVFADLPVGRPAPAPSRERDPRAVHRIVMTSVWGSWVASSVICLVIWAMVAVGTGSLGYFWPMWVIGPWGAMLAIGTVTGGRVCGSRRTV</sequence>
<evidence type="ECO:0000313" key="3">
    <source>
        <dbReference type="EMBL" id="TCK19833.1"/>
    </source>
</evidence>
<proteinExistence type="predicted"/>
<feature type="domain" description="DUF1707" evidence="2">
    <location>
        <begin position="8"/>
        <end position="60"/>
    </location>
</feature>
<dbReference type="AlphaFoldDB" id="A0A4R1HGF8"/>
<evidence type="ECO:0000259" key="2">
    <source>
        <dbReference type="Pfam" id="PF08044"/>
    </source>
</evidence>
<dbReference type="InterPro" id="IPR012551">
    <property type="entry name" value="DUF1707_SHOCT-like"/>
</dbReference>
<keyword evidence="4" id="KW-1185">Reference proteome</keyword>
<keyword evidence="1" id="KW-1133">Transmembrane helix</keyword>
<protein>
    <submittedName>
        <fullName evidence="3">Uncharacterized protein DUF1707</fullName>
    </submittedName>
</protein>
<dbReference type="Pfam" id="PF08044">
    <property type="entry name" value="DUF1707"/>
    <property type="match status" value="1"/>
</dbReference>
<feature type="transmembrane region" description="Helical" evidence="1">
    <location>
        <begin position="112"/>
        <end position="131"/>
    </location>
</feature>
<feature type="transmembrane region" description="Helical" evidence="1">
    <location>
        <begin position="80"/>
        <end position="106"/>
    </location>
</feature>
<comment type="caution">
    <text evidence="3">The sequence shown here is derived from an EMBL/GenBank/DDBJ whole genome shotgun (WGS) entry which is preliminary data.</text>
</comment>
<dbReference type="EMBL" id="SMFZ01000002">
    <property type="protein sequence ID" value="TCK19833.1"/>
    <property type="molecule type" value="Genomic_DNA"/>
</dbReference>
<dbReference type="PANTHER" id="PTHR40763">
    <property type="entry name" value="MEMBRANE PROTEIN-RELATED"/>
    <property type="match status" value="1"/>
</dbReference>